<dbReference type="PROSITE" id="PS50215">
    <property type="entry name" value="ADAM_MEPRO"/>
    <property type="match status" value="1"/>
</dbReference>
<dbReference type="AlphaFoldDB" id="A0A6B0VD48"/>
<feature type="chain" id="PRO_5025572809" evidence="6">
    <location>
        <begin position="20"/>
        <end position="494"/>
    </location>
</feature>
<feature type="active site" evidence="5">
    <location>
        <position position="326"/>
    </location>
</feature>
<accession>A0A6B0VD48</accession>
<dbReference type="GO" id="GO:0004222">
    <property type="term" value="F:metalloendopeptidase activity"/>
    <property type="evidence" value="ECO:0007669"/>
    <property type="project" value="InterPro"/>
</dbReference>
<keyword evidence="4 8" id="KW-0482">Metalloprotease</keyword>
<evidence type="ECO:0000256" key="5">
    <source>
        <dbReference type="PROSITE-ProRule" id="PRU00276"/>
    </source>
</evidence>
<feature type="signal peptide" evidence="6">
    <location>
        <begin position="1"/>
        <end position="19"/>
    </location>
</feature>
<keyword evidence="2" id="KW-0378">Hydrolase</keyword>
<dbReference type="SUPFAM" id="SSF55486">
    <property type="entry name" value="Metalloproteases ('zincins'), catalytic domain"/>
    <property type="match status" value="1"/>
</dbReference>
<evidence type="ECO:0000256" key="4">
    <source>
        <dbReference type="ARBA" id="ARBA00023049"/>
    </source>
</evidence>
<evidence type="ECO:0000256" key="1">
    <source>
        <dbReference type="ARBA" id="ARBA00022670"/>
    </source>
</evidence>
<keyword evidence="5" id="KW-0479">Metal-binding</keyword>
<proteinExistence type="predicted"/>
<feature type="domain" description="Peptidase M12B" evidence="7">
    <location>
        <begin position="177"/>
        <end position="396"/>
    </location>
</feature>
<keyword evidence="6" id="KW-0732">Signal</keyword>
<feature type="binding site" evidence="5">
    <location>
        <position position="329"/>
    </location>
    <ligand>
        <name>Zn(2+)</name>
        <dbReference type="ChEBI" id="CHEBI:29105"/>
        <note>catalytic</note>
    </ligand>
</feature>
<dbReference type="EMBL" id="GIFC01017661">
    <property type="protein sequence ID" value="MXU99744.1"/>
    <property type="molecule type" value="Transcribed_RNA"/>
</dbReference>
<sequence length="494" mass="56410">MGVVFFVLVFSTFSHVLHCKQLHHPEPTLVYPAFLEGRGLSGSRVLKINEDITLNLKKSSVLADEFLVRSYVDGILKHTYMDGSYLEEDLFHDEDAMASVTISDEEGLQVEGMIGDKLRIMPALEQERSSDGRVAHWLHEIPDSHEGLHNDYVMPERPYHNVTERAAKFDVYKVEKIYPELFVIVDSVFRHQFKTEKDMLKYLWRTFNAVNLRYLSVGNPKVQFKFRGLEILTPAKERFLKIKYNVHNGIDGVQSVYNLKDFVNEHKKDYGAYDIVYMVTGRNMYVQEDSSNMGFAFVAAVCGERRVGLGEDQAYTYIGVRVMTHELGHVMGCPHDGDPGPPEFGGPGSRECPFDDGYLMSYNTDNLNQFRFSKCCNYLMSLMSWSPLGKCLHEKNANSTLDKVTNKLPGEGVSRTTQCKKGFPDLYDTYFMRNLSIRNCEMQCFMPRRVYGYDTHLGLYVTDGTLCNDKGYVGASVTLFGASRLVQTSAYEWD</sequence>
<keyword evidence="1 8" id="KW-0645">Protease</keyword>
<comment type="caution">
    <text evidence="5">Lacks conserved residue(s) required for the propagation of feature annotation.</text>
</comment>
<feature type="binding site" evidence="5">
    <location>
        <position position="325"/>
    </location>
    <ligand>
        <name>Zn(2+)</name>
        <dbReference type="ChEBI" id="CHEBI:29105"/>
        <note>catalytic</note>
    </ligand>
</feature>
<protein>
    <submittedName>
        <fullName evidence="8">Putative secreted metalloprotease</fullName>
    </submittedName>
</protein>
<dbReference type="Gene3D" id="3.40.390.10">
    <property type="entry name" value="Collagenase (Catalytic Domain)"/>
    <property type="match status" value="1"/>
</dbReference>
<dbReference type="GO" id="GO:0006509">
    <property type="term" value="P:membrane protein ectodomain proteolysis"/>
    <property type="evidence" value="ECO:0007669"/>
    <property type="project" value="TreeGrafter"/>
</dbReference>
<dbReference type="PANTHER" id="PTHR11905">
    <property type="entry name" value="ADAM A DISINTEGRIN AND METALLOPROTEASE DOMAIN"/>
    <property type="match status" value="1"/>
</dbReference>
<keyword evidence="3 5" id="KW-0862">Zinc</keyword>
<dbReference type="InterPro" id="IPR024079">
    <property type="entry name" value="MetalloPept_cat_dom_sf"/>
</dbReference>
<reference evidence="8" key="1">
    <citation type="submission" date="2019-12" db="EMBL/GenBank/DDBJ databases">
        <title>An insight into the sialome of adult female Ixodes ricinus ticks feeding for 6 days.</title>
        <authorList>
            <person name="Perner J."/>
            <person name="Ribeiro J.M.C."/>
        </authorList>
    </citation>
    <scope>NUCLEOTIDE SEQUENCE</scope>
    <source>
        <strain evidence="8">Semi-engorged</strain>
        <tissue evidence="8">Salivary glands</tissue>
    </source>
</reference>
<organism evidence="8">
    <name type="scientific">Ixodes ricinus</name>
    <name type="common">Common tick</name>
    <name type="synonym">Acarus ricinus</name>
    <dbReference type="NCBI Taxonomy" id="34613"/>
    <lineage>
        <taxon>Eukaryota</taxon>
        <taxon>Metazoa</taxon>
        <taxon>Ecdysozoa</taxon>
        <taxon>Arthropoda</taxon>
        <taxon>Chelicerata</taxon>
        <taxon>Arachnida</taxon>
        <taxon>Acari</taxon>
        <taxon>Parasitiformes</taxon>
        <taxon>Ixodida</taxon>
        <taxon>Ixodoidea</taxon>
        <taxon>Ixodidae</taxon>
        <taxon>Ixodinae</taxon>
        <taxon>Ixodes</taxon>
    </lineage>
</organism>
<evidence type="ECO:0000256" key="3">
    <source>
        <dbReference type="ARBA" id="ARBA00022833"/>
    </source>
</evidence>
<dbReference type="InterPro" id="IPR001590">
    <property type="entry name" value="Peptidase_M12B"/>
</dbReference>
<evidence type="ECO:0000313" key="8">
    <source>
        <dbReference type="EMBL" id="MXU99744.1"/>
    </source>
</evidence>
<evidence type="ECO:0000259" key="7">
    <source>
        <dbReference type="PROSITE" id="PS50215"/>
    </source>
</evidence>
<dbReference type="GO" id="GO:0046872">
    <property type="term" value="F:metal ion binding"/>
    <property type="evidence" value="ECO:0007669"/>
    <property type="project" value="UniProtKB-KW"/>
</dbReference>
<name>A0A6B0VD48_IXORI</name>
<evidence type="ECO:0000256" key="6">
    <source>
        <dbReference type="SAM" id="SignalP"/>
    </source>
</evidence>
<evidence type="ECO:0000256" key="2">
    <source>
        <dbReference type="ARBA" id="ARBA00022801"/>
    </source>
</evidence>
<dbReference type="Pfam" id="PF13688">
    <property type="entry name" value="Reprolysin_5"/>
    <property type="match status" value="1"/>
</dbReference>
<feature type="binding site" evidence="5">
    <location>
        <position position="335"/>
    </location>
    <ligand>
        <name>Zn(2+)</name>
        <dbReference type="ChEBI" id="CHEBI:29105"/>
        <note>catalytic</note>
    </ligand>
</feature>
<dbReference type="PANTHER" id="PTHR11905:SF159">
    <property type="entry name" value="ADAM METALLOPROTEASE"/>
    <property type="match status" value="1"/>
</dbReference>